<sequence>MKALWVIVALGALANIVILYLAMSIENQIADDLLIIEKKQKEISDYPMEIDFTFIKTPKLRPFVNPINRQKVKFLHKPEVVIPHEPIMAVFLVKSAVGNVYNRSVLRDTWFKDLKRYNFRAYFILGLSCERSQELISQEAQLHNDIIQANFKDYYRGLTRKLIAGLTWLSEQPMNFTNYLILTDDDYFVNVKNLNLFMRTLNKDENFMSGNLLSESKPVRDPTSKWYLSMNEYKWAFFPPFLTTGFVVMTSSLAEKIHRASPYVRYLNLDDVFLGFVVKKLKVKLVDAGKLMSIEASKDNLPTKMISLHTDGNPSLIEYAWQYFGNN</sequence>
<accession>A0ABD2Q4V7</accession>
<evidence type="ECO:0000256" key="8">
    <source>
        <dbReference type="ARBA" id="ARBA00023034"/>
    </source>
</evidence>
<gene>
    <name evidence="11" type="primary">B3GALT5</name>
    <name evidence="11" type="ORF">Ciccas_006968</name>
</gene>
<dbReference type="PANTHER" id="PTHR11214:SF349">
    <property type="entry name" value="BETA-1,3-GALACTOSYLTRANSFERASE BRN"/>
    <property type="match status" value="1"/>
</dbReference>
<keyword evidence="8 10" id="KW-0333">Golgi apparatus</keyword>
<protein>
    <recommendedName>
        <fullName evidence="10">Hexosyltransferase</fullName>
        <ecNumber evidence="10">2.4.1.-</ecNumber>
    </recommendedName>
</protein>
<organism evidence="11 12">
    <name type="scientific">Cichlidogyrus casuarinus</name>
    <dbReference type="NCBI Taxonomy" id="1844966"/>
    <lineage>
        <taxon>Eukaryota</taxon>
        <taxon>Metazoa</taxon>
        <taxon>Spiralia</taxon>
        <taxon>Lophotrochozoa</taxon>
        <taxon>Platyhelminthes</taxon>
        <taxon>Monogenea</taxon>
        <taxon>Monopisthocotylea</taxon>
        <taxon>Dactylogyridea</taxon>
        <taxon>Ancyrocephalidae</taxon>
        <taxon>Cichlidogyrus</taxon>
    </lineage>
</organism>
<comment type="similarity">
    <text evidence="2 10">Belongs to the glycosyltransferase 31 family.</text>
</comment>
<dbReference type="PANTHER" id="PTHR11214">
    <property type="entry name" value="BETA-1,3-N-ACETYLGLUCOSAMINYLTRANSFERASE"/>
    <property type="match status" value="1"/>
</dbReference>
<dbReference type="InterPro" id="IPR002659">
    <property type="entry name" value="Glyco_trans_31"/>
</dbReference>
<evidence type="ECO:0000256" key="10">
    <source>
        <dbReference type="RuleBase" id="RU363063"/>
    </source>
</evidence>
<dbReference type="GO" id="GO:0016757">
    <property type="term" value="F:glycosyltransferase activity"/>
    <property type="evidence" value="ECO:0007669"/>
    <property type="project" value="UniProtKB-KW"/>
</dbReference>
<comment type="subcellular location">
    <subcellularLocation>
        <location evidence="1 10">Golgi apparatus membrane</location>
        <topology evidence="1 10">Single-pass type II membrane protein</topology>
    </subcellularLocation>
</comment>
<dbReference type="Pfam" id="PF01762">
    <property type="entry name" value="Galactosyl_T"/>
    <property type="match status" value="1"/>
</dbReference>
<dbReference type="EMBL" id="JBJKFK010001008">
    <property type="protein sequence ID" value="KAL3314413.1"/>
    <property type="molecule type" value="Genomic_DNA"/>
</dbReference>
<evidence type="ECO:0000256" key="4">
    <source>
        <dbReference type="ARBA" id="ARBA00022679"/>
    </source>
</evidence>
<keyword evidence="3 10" id="KW-0328">Glycosyltransferase</keyword>
<name>A0ABD2Q4V7_9PLAT</name>
<evidence type="ECO:0000256" key="7">
    <source>
        <dbReference type="ARBA" id="ARBA00022989"/>
    </source>
</evidence>
<keyword evidence="7" id="KW-1133">Transmembrane helix</keyword>
<evidence type="ECO:0000256" key="6">
    <source>
        <dbReference type="ARBA" id="ARBA00022968"/>
    </source>
</evidence>
<evidence type="ECO:0000256" key="5">
    <source>
        <dbReference type="ARBA" id="ARBA00022692"/>
    </source>
</evidence>
<reference evidence="11 12" key="1">
    <citation type="submission" date="2024-11" db="EMBL/GenBank/DDBJ databases">
        <title>Adaptive evolution of stress response genes in parasites aligns with host niche diversity.</title>
        <authorList>
            <person name="Hahn C."/>
            <person name="Resl P."/>
        </authorList>
    </citation>
    <scope>NUCLEOTIDE SEQUENCE [LARGE SCALE GENOMIC DNA]</scope>
    <source>
        <strain evidence="11">EGGRZ-B1_66</strain>
        <tissue evidence="11">Body</tissue>
    </source>
</reference>
<keyword evidence="9" id="KW-0472">Membrane</keyword>
<dbReference type="Gene3D" id="3.90.550.50">
    <property type="match status" value="1"/>
</dbReference>
<evidence type="ECO:0000313" key="11">
    <source>
        <dbReference type="EMBL" id="KAL3314413.1"/>
    </source>
</evidence>
<dbReference type="GO" id="GO:0000139">
    <property type="term" value="C:Golgi membrane"/>
    <property type="evidence" value="ECO:0007669"/>
    <property type="project" value="UniProtKB-SubCell"/>
</dbReference>
<evidence type="ECO:0000256" key="3">
    <source>
        <dbReference type="ARBA" id="ARBA00022676"/>
    </source>
</evidence>
<evidence type="ECO:0000256" key="9">
    <source>
        <dbReference type="ARBA" id="ARBA00023136"/>
    </source>
</evidence>
<keyword evidence="12" id="KW-1185">Reference proteome</keyword>
<dbReference type="EC" id="2.4.1.-" evidence="10"/>
<dbReference type="AlphaFoldDB" id="A0ABD2Q4V7"/>
<dbReference type="Proteomes" id="UP001626550">
    <property type="component" value="Unassembled WGS sequence"/>
</dbReference>
<comment type="caution">
    <text evidence="11">The sequence shown here is derived from an EMBL/GenBank/DDBJ whole genome shotgun (WGS) entry which is preliminary data.</text>
</comment>
<proteinExistence type="inferred from homology"/>
<keyword evidence="5" id="KW-0812">Transmembrane</keyword>
<evidence type="ECO:0000256" key="1">
    <source>
        <dbReference type="ARBA" id="ARBA00004323"/>
    </source>
</evidence>
<keyword evidence="6" id="KW-0735">Signal-anchor</keyword>
<evidence type="ECO:0000313" key="12">
    <source>
        <dbReference type="Proteomes" id="UP001626550"/>
    </source>
</evidence>
<keyword evidence="4" id="KW-0808">Transferase</keyword>
<evidence type="ECO:0000256" key="2">
    <source>
        <dbReference type="ARBA" id="ARBA00008661"/>
    </source>
</evidence>